<keyword evidence="5" id="KW-1185">Reference proteome</keyword>
<dbReference type="EMBL" id="JAHFVK010000002">
    <property type="protein sequence ID" value="MBT2135120.1"/>
    <property type="molecule type" value="Genomic_DNA"/>
</dbReference>
<evidence type="ECO:0000259" key="3">
    <source>
        <dbReference type="Pfam" id="PF23666"/>
    </source>
</evidence>
<dbReference type="InterPro" id="IPR032876">
    <property type="entry name" value="J_dom"/>
</dbReference>
<accession>A0ABS5W7B8</accession>
<reference evidence="4 5" key="1">
    <citation type="submission" date="2021-05" db="EMBL/GenBank/DDBJ databases">
        <title>Croceibacterium sp. LX-88 genome sequence.</title>
        <authorList>
            <person name="Luo X."/>
        </authorList>
    </citation>
    <scope>NUCLEOTIDE SEQUENCE [LARGE SCALE GENOMIC DNA]</scope>
    <source>
        <strain evidence="4 5">LX-88</strain>
    </source>
</reference>
<evidence type="ECO:0000313" key="4">
    <source>
        <dbReference type="EMBL" id="MBT2135120.1"/>
    </source>
</evidence>
<dbReference type="InterPro" id="IPR056490">
    <property type="entry name" value="Rcc01698_C"/>
</dbReference>
<organism evidence="4 5">
    <name type="scientific">Croceibacterium selenioxidans</name>
    <dbReference type="NCBI Taxonomy" id="2838833"/>
    <lineage>
        <taxon>Bacteria</taxon>
        <taxon>Pseudomonadati</taxon>
        <taxon>Pseudomonadota</taxon>
        <taxon>Alphaproteobacteria</taxon>
        <taxon>Sphingomonadales</taxon>
        <taxon>Erythrobacteraceae</taxon>
        <taxon>Croceibacterium</taxon>
    </lineage>
</organism>
<evidence type="ECO:0008006" key="6">
    <source>
        <dbReference type="Google" id="ProtNLM"/>
    </source>
</evidence>
<evidence type="ECO:0000256" key="1">
    <source>
        <dbReference type="SAM" id="MobiDB-lite"/>
    </source>
</evidence>
<feature type="domain" description="Tip attachment protein J" evidence="2">
    <location>
        <begin position="281"/>
        <end position="388"/>
    </location>
</feature>
<dbReference type="Proteomes" id="UP000811255">
    <property type="component" value="Unassembled WGS sequence"/>
</dbReference>
<dbReference type="Pfam" id="PF23666">
    <property type="entry name" value="Rcc01698_C"/>
    <property type="match status" value="1"/>
</dbReference>
<evidence type="ECO:0000313" key="5">
    <source>
        <dbReference type="Proteomes" id="UP000811255"/>
    </source>
</evidence>
<proteinExistence type="predicted"/>
<dbReference type="Pfam" id="PF13550">
    <property type="entry name" value="Phage-tail_3"/>
    <property type="match status" value="1"/>
</dbReference>
<feature type="domain" description="Rcc01698-like C-terminal" evidence="3">
    <location>
        <begin position="480"/>
        <end position="576"/>
    </location>
</feature>
<sequence length="726" mass="75828">MATLVFTAIGTAIGGPLGGALGSLIGGQIDRAVFGSGKREGPRLKELAVTTSSYGTPIARHFGTMRASGSIIWATDLVEAKEKSGGKGKPSVTSYSYSVSFAVALSSRPIRRLGRIWADGNLLRGAAGDLKAGGELRIYRGYGDQPLDPLIASAEGGACSAFRGLAYCVFEALQLADFGNRIPALTFEIVADDGAVSLAQLVEPLAGQIETSAALPGLRGFSDEGGPLAATLASVDQVYPLTSEAIGERLSITSAGLPTANMPTLPEAAVDSGEDSFGGAAGQMRRRAPEAQEVPDGLRYYDIGRDYQAGLQRADGQARAGESRIMEFPGALDAGTARNLANAAADRARWARDTLAWRVAELDPSLRPGAIVRVPGEAGNWRIETWEWREHGVELELRRLPGGPARTGEADPGRSLAAPDLIATPTVLVAYELPWDGAGVDARVIEVAASAQTPGWRGAALYLEQTGEMIPAGGSGSARSVIGRTVTALPASASLRFEPDAAFEVDLVADDLGLSNATLEGLALGANRALVGGELLQFARARRLGGGRWRLQGLLRGRGGTEGAAAVVLAPGAPFVLLDGSSRALDPASLGAPEAQSVIAIGLADDDPAVAEVLNPGLAQRPLSPVHPRSLRTTEGGLMLHWTRRARGTWAWTSGVETPLGEPESYLVGLGEAASPLLHWQPDRCELELPPALLGQLVTQYAGQPLWVRQIGRFANSDPLLLTTLA</sequence>
<dbReference type="RefSeq" id="WP_214536737.1">
    <property type="nucleotide sequence ID" value="NZ_JAHFVK010000002.1"/>
</dbReference>
<feature type="region of interest" description="Disordered" evidence="1">
    <location>
        <begin position="270"/>
        <end position="289"/>
    </location>
</feature>
<protein>
    <recommendedName>
        <fullName evidence="6">Tip attachment protein J domain-containing protein</fullName>
    </recommendedName>
</protein>
<name>A0ABS5W7B8_9SPHN</name>
<gene>
    <name evidence="4" type="ORF">KK137_12345</name>
</gene>
<evidence type="ECO:0000259" key="2">
    <source>
        <dbReference type="Pfam" id="PF13550"/>
    </source>
</evidence>
<comment type="caution">
    <text evidence="4">The sequence shown here is derived from an EMBL/GenBank/DDBJ whole genome shotgun (WGS) entry which is preliminary data.</text>
</comment>